<evidence type="ECO:0000256" key="1">
    <source>
        <dbReference type="ARBA" id="ARBA00011051"/>
    </source>
</evidence>
<dbReference type="Pfam" id="PF00903">
    <property type="entry name" value="Glyoxalase"/>
    <property type="match status" value="1"/>
</dbReference>
<dbReference type="GO" id="GO:0051213">
    <property type="term" value="F:dioxygenase activity"/>
    <property type="evidence" value="ECO:0007669"/>
    <property type="project" value="UniProtKB-KW"/>
</dbReference>
<dbReference type="RefSeq" id="WP_132260535.1">
    <property type="nucleotide sequence ID" value="NZ_SLZQ01000025.1"/>
</dbReference>
<dbReference type="PROSITE" id="PS51819">
    <property type="entry name" value="VOC"/>
    <property type="match status" value="1"/>
</dbReference>
<gene>
    <name evidence="5" type="ORF">EDC30_1251</name>
</gene>
<sequence length="115" mass="12970">MRAQIGSTIPVLASLNLSESVAFYADRLGFTKLSQYDDYAIVARDGAEIHFWSCSDRSIAEQTSCYIRVSDTQQLFEEFTENGVDVKPPMVRPWGMKELYVIDPHGNLLKFGESV</sequence>
<dbReference type="AlphaFoldDB" id="A0A4R3HNY5"/>
<keyword evidence="5" id="KW-0560">Oxidoreductase</keyword>
<dbReference type="EMBL" id="SLZQ01000025">
    <property type="protein sequence ID" value="TCS32063.1"/>
    <property type="molecule type" value="Genomic_DNA"/>
</dbReference>
<protein>
    <recommendedName>
        <fullName evidence="2">Bleomycin resistance protein</fullName>
    </recommendedName>
</protein>
<feature type="domain" description="VOC" evidence="4">
    <location>
        <begin position="4"/>
        <end position="114"/>
    </location>
</feature>
<accession>A0A4R3HNY5</accession>
<dbReference type="Gene3D" id="3.10.180.10">
    <property type="entry name" value="2,3-Dihydroxybiphenyl 1,2-Dioxygenase, domain 1"/>
    <property type="match status" value="1"/>
</dbReference>
<dbReference type="InterPro" id="IPR000335">
    <property type="entry name" value="Bleomycin-R"/>
</dbReference>
<proteinExistence type="inferred from homology"/>
<comment type="caution">
    <text evidence="5">The sequence shown here is derived from an EMBL/GenBank/DDBJ whole genome shotgun (WGS) entry which is preliminary data.</text>
</comment>
<keyword evidence="3" id="KW-0046">Antibiotic resistance</keyword>
<comment type="similarity">
    <text evidence="1">Belongs to the bleomycin resistance protein family.</text>
</comment>
<evidence type="ECO:0000313" key="6">
    <source>
        <dbReference type="Proteomes" id="UP000295382"/>
    </source>
</evidence>
<organism evidence="5 6">
    <name type="scientific">Paucimonas lemoignei</name>
    <name type="common">Pseudomonas lemoignei</name>
    <dbReference type="NCBI Taxonomy" id="29443"/>
    <lineage>
        <taxon>Bacteria</taxon>
        <taxon>Pseudomonadati</taxon>
        <taxon>Pseudomonadota</taxon>
        <taxon>Betaproteobacteria</taxon>
        <taxon>Burkholderiales</taxon>
        <taxon>Burkholderiaceae</taxon>
        <taxon>Paucimonas</taxon>
    </lineage>
</organism>
<dbReference type="GO" id="GO:0046677">
    <property type="term" value="P:response to antibiotic"/>
    <property type="evidence" value="ECO:0007669"/>
    <property type="project" value="UniProtKB-KW"/>
</dbReference>
<dbReference type="InterPro" id="IPR037523">
    <property type="entry name" value="VOC_core"/>
</dbReference>
<dbReference type="OrthoDB" id="9803104at2"/>
<name>A0A4R3HNY5_PAULE</name>
<dbReference type="CDD" id="cd08349">
    <property type="entry name" value="BLMA_like"/>
    <property type="match status" value="1"/>
</dbReference>
<dbReference type="InterPro" id="IPR004360">
    <property type="entry name" value="Glyas_Fos-R_dOase_dom"/>
</dbReference>
<evidence type="ECO:0000256" key="3">
    <source>
        <dbReference type="ARBA" id="ARBA00023251"/>
    </source>
</evidence>
<dbReference type="SUPFAM" id="SSF54593">
    <property type="entry name" value="Glyoxalase/Bleomycin resistance protein/Dihydroxybiphenyl dioxygenase"/>
    <property type="match status" value="1"/>
</dbReference>
<keyword evidence="6" id="KW-1185">Reference proteome</keyword>
<evidence type="ECO:0000256" key="2">
    <source>
        <dbReference type="ARBA" id="ARBA00021572"/>
    </source>
</evidence>
<dbReference type="PRINTS" id="PR00311">
    <property type="entry name" value="BLEOMYCINRST"/>
</dbReference>
<reference evidence="5 6" key="1">
    <citation type="submission" date="2019-03" db="EMBL/GenBank/DDBJ databases">
        <title>Genomic Encyclopedia of Type Strains, Phase IV (KMG-IV): sequencing the most valuable type-strain genomes for metagenomic binning, comparative biology and taxonomic classification.</title>
        <authorList>
            <person name="Goeker M."/>
        </authorList>
    </citation>
    <scope>NUCLEOTIDE SEQUENCE [LARGE SCALE GENOMIC DNA]</scope>
    <source>
        <strain evidence="5 6">DSM 7445</strain>
    </source>
</reference>
<dbReference type="InterPro" id="IPR029068">
    <property type="entry name" value="Glyas_Bleomycin-R_OHBP_Dase"/>
</dbReference>
<evidence type="ECO:0000259" key="4">
    <source>
        <dbReference type="PROSITE" id="PS51819"/>
    </source>
</evidence>
<dbReference type="Proteomes" id="UP000295382">
    <property type="component" value="Unassembled WGS sequence"/>
</dbReference>
<keyword evidence="5" id="KW-0223">Dioxygenase</keyword>
<evidence type="ECO:0000313" key="5">
    <source>
        <dbReference type="EMBL" id="TCS32063.1"/>
    </source>
</evidence>